<keyword evidence="1" id="KW-0812">Transmembrane</keyword>
<comment type="caution">
    <text evidence="2">The sequence shown here is derived from an EMBL/GenBank/DDBJ whole genome shotgun (WGS) entry which is preliminary data.</text>
</comment>
<keyword evidence="1" id="KW-0472">Membrane</keyword>
<dbReference type="Proteomes" id="UP000244092">
    <property type="component" value="Unassembled WGS sequence"/>
</dbReference>
<dbReference type="STRING" id="83219.PM02_13370"/>
<reference evidence="3 5" key="2">
    <citation type="submission" date="2018-04" db="EMBL/GenBank/DDBJ databases">
        <title>Genomic Encyclopedia of Archaeal and Bacterial Type Strains, Phase II (KMG-II): from individual species to whole genera.</title>
        <authorList>
            <person name="Goeker M."/>
        </authorList>
    </citation>
    <scope>NUCLEOTIDE SEQUENCE [LARGE SCALE GENOMIC DNA]</scope>
    <source>
        <strain evidence="3 5">DSM 12244</strain>
    </source>
</reference>
<organism evidence="2 4">
    <name type="scientific">Sulfitobacter mediterraneus</name>
    <dbReference type="NCBI Taxonomy" id="83219"/>
    <lineage>
        <taxon>Bacteria</taxon>
        <taxon>Pseudomonadati</taxon>
        <taxon>Pseudomonadota</taxon>
        <taxon>Alphaproteobacteria</taxon>
        <taxon>Rhodobacterales</taxon>
        <taxon>Roseobacteraceae</taxon>
        <taxon>Sulfitobacter</taxon>
    </lineage>
</organism>
<keyword evidence="4" id="KW-1185">Reference proteome</keyword>
<reference evidence="2 4" key="1">
    <citation type="journal article" date="2014" name="Genome Announc.">
        <title>Draft Genome Sequences of Two Isolates of the Roseobacter Group, Sulfitobacter sp. Strains 3SOLIMAR09 and 1FIGIMAR09, from Harbors of Mallorca Island (Mediterranean Sea).</title>
        <authorList>
            <person name="Mas-Llado M."/>
            <person name="Pina-Villalonga J.M."/>
            <person name="Brunet-Galmes I."/>
            <person name="Nogales B."/>
            <person name="Bosch R."/>
        </authorList>
    </citation>
    <scope>NUCLEOTIDE SEQUENCE [LARGE SCALE GENOMIC DNA]</scope>
    <source>
        <strain evidence="2 4">1FIGIMAR09</strain>
    </source>
</reference>
<dbReference type="RefSeq" id="WP_025046778.1">
    <property type="nucleotide sequence ID" value="NZ_CANMAK010000004.1"/>
</dbReference>
<evidence type="ECO:0000313" key="3">
    <source>
        <dbReference type="EMBL" id="PTX72340.1"/>
    </source>
</evidence>
<keyword evidence="1" id="KW-1133">Transmembrane helix</keyword>
<feature type="transmembrane region" description="Helical" evidence="1">
    <location>
        <begin position="49"/>
        <end position="71"/>
    </location>
</feature>
<dbReference type="OrthoDB" id="8115457at2"/>
<evidence type="ECO:0000313" key="5">
    <source>
        <dbReference type="Proteomes" id="UP000244092"/>
    </source>
</evidence>
<accession>A0A061SNM4</accession>
<name>A0A061SNM4_9RHOB</name>
<gene>
    <name evidence="3" type="ORF">C8N31_11153</name>
    <name evidence="2" type="ORF">PM02_13370</name>
</gene>
<sequence length="97" mass="10394">MPVIVRFYIQHTIIGFVASAAFIAGLLYFNVANLWHLISTSDIGLLAGFLLWFFNGIVFSGAQTAVAVLLMSESDEDDGPKGGKGIAVPVLAQARRP</sequence>
<dbReference type="EMBL" id="QBKU01000011">
    <property type="protein sequence ID" value="PTX72340.1"/>
    <property type="molecule type" value="Genomic_DNA"/>
</dbReference>
<proteinExistence type="predicted"/>
<dbReference type="GeneID" id="72437006"/>
<protein>
    <submittedName>
        <fullName evidence="2">Uncharacterized protein</fullName>
    </submittedName>
</protein>
<dbReference type="eggNOG" id="ENOG5032YDV">
    <property type="taxonomic scope" value="Bacteria"/>
</dbReference>
<dbReference type="Proteomes" id="UP000027337">
    <property type="component" value="Unassembled WGS sequence"/>
</dbReference>
<dbReference type="EMBL" id="JEMU01000011">
    <property type="protein sequence ID" value="KAJ02467.1"/>
    <property type="molecule type" value="Genomic_DNA"/>
</dbReference>
<evidence type="ECO:0000313" key="4">
    <source>
        <dbReference type="Proteomes" id="UP000027337"/>
    </source>
</evidence>
<feature type="transmembrane region" description="Helical" evidence="1">
    <location>
        <begin position="7"/>
        <end position="29"/>
    </location>
</feature>
<evidence type="ECO:0000256" key="1">
    <source>
        <dbReference type="SAM" id="Phobius"/>
    </source>
</evidence>
<dbReference type="AlphaFoldDB" id="A0A061SNM4"/>
<evidence type="ECO:0000313" key="2">
    <source>
        <dbReference type="EMBL" id="KAJ02467.1"/>
    </source>
</evidence>